<reference evidence="1 2" key="1">
    <citation type="submission" date="2018-06" db="EMBL/GenBank/DDBJ databases">
        <title>Genomic Encyclopedia of Archaeal and Bacterial Type Strains, Phase II (KMG-II): from individual species to whole genera.</title>
        <authorList>
            <person name="Goeker M."/>
        </authorList>
    </citation>
    <scope>NUCLEOTIDE SEQUENCE [LARGE SCALE GENOMIC DNA]</scope>
    <source>
        <strain evidence="1 2">DSM 19830</strain>
    </source>
</reference>
<dbReference type="RefSeq" id="WP_211318393.1">
    <property type="nucleotide sequence ID" value="NZ_QKZT01000005.1"/>
</dbReference>
<dbReference type="AlphaFoldDB" id="A0A2W7R1Z0"/>
<dbReference type="EMBL" id="QKZT01000005">
    <property type="protein sequence ID" value="PZX54191.1"/>
    <property type="molecule type" value="Genomic_DNA"/>
</dbReference>
<sequence>MTKEDKKAKTNDMELVGVVQNLNEDKANIATTKMPLSVIVVISLLKNLFRLIKTN</sequence>
<dbReference type="Proteomes" id="UP000248882">
    <property type="component" value="Unassembled WGS sequence"/>
</dbReference>
<organism evidence="1 2">
    <name type="scientific">Algoriphagus chordae</name>
    <dbReference type="NCBI Taxonomy" id="237019"/>
    <lineage>
        <taxon>Bacteria</taxon>
        <taxon>Pseudomonadati</taxon>
        <taxon>Bacteroidota</taxon>
        <taxon>Cytophagia</taxon>
        <taxon>Cytophagales</taxon>
        <taxon>Cyclobacteriaceae</taxon>
        <taxon>Algoriphagus</taxon>
    </lineage>
</organism>
<name>A0A2W7R1Z0_9BACT</name>
<accession>A0A2W7R1Z0</accession>
<protein>
    <submittedName>
        <fullName evidence="1">Uncharacterized protein</fullName>
    </submittedName>
</protein>
<evidence type="ECO:0000313" key="2">
    <source>
        <dbReference type="Proteomes" id="UP000248882"/>
    </source>
</evidence>
<gene>
    <name evidence="1" type="ORF">LV85_01531</name>
</gene>
<evidence type="ECO:0000313" key="1">
    <source>
        <dbReference type="EMBL" id="PZX54191.1"/>
    </source>
</evidence>
<keyword evidence="2" id="KW-1185">Reference proteome</keyword>
<comment type="caution">
    <text evidence="1">The sequence shown here is derived from an EMBL/GenBank/DDBJ whole genome shotgun (WGS) entry which is preliminary data.</text>
</comment>
<proteinExistence type="predicted"/>